<sequence length="637" mass="71018">MRRSPANDLASVISRTLLAASSHQTPPGRSWTPSMEQTLHHLGCRESLSPALVARVIDPFLLNHHSLALGFFNWASQQPGFSHAAASYQSVIRSLSASRQFTSVDKILRQARAQKVLLHPSAYRSVISSLLSGRRTQMAFSVFCEVRLVLPEIGPEACNSLLAVLSAEGSTKNARKVFDEMIKCGVRLSTLGFGVFVWRACGKMALIEVLNLVDEVRKIDFTGIDGSIVALMVVHGLCTEARTEDAALALEELRKRDWKPDFMAYRVVAEKLRDMKSVAEVECILKKKRKLGVAPRASAYREIICRLVSEKLMHEAKELGEVILDGNFPIEADVLNVLIGSVSATNPLRAVSFFRFMLEKEQLPTLLTLVNLCENLCKHEKGDELVEIFQLLSVKEYFSNLETYNVMISFLCKVGRVRECYHVFGEMKKKGVDPNVLSYNFLLEACCREDLVRPAKRLWDEMFASGCCGNLESYNILIAKLSEVGQVEDSCRLFHHMLEKGLKPNELTYKSIFEGLCRAKNVEIALQIFNKSVEQDAKLSVALLQTFVVCLCREGNFEKASELLRGPACGVGCFEPHLIFLRCLVDNGQLSLATEHVEWVSGKSPALMHAIQSVSPALFSIVLNSQKQLTGVREIGE</sequence>
<keyword evidence="2" id="KW-0677">Repeat</keyword>
<proteinExistence type="inferred from homology"/>
<gene>
    <name evidence="4" type="ORF">SHERM_29146</name>
</gene>
<comment type="similarity">
    <text evidence="1">Belongs to the PPR family. P subfamily.</text>
</comment>
<name>A0A9N7RJZ5_STRHE</name>
<evidence type="ECO:0000313" key="4">
    <source>
        <dbReference type="EMBL" id="CAA0833890.1"/>
    </source>
</evidence>
<dbReference type="Pfam" id="PF01535">
    <property type="entry name" value="PPR"/>
    <property type="match status" value="1"/>
</dbReference>
<accession>A0A9N7RJZ5</accession>
<dbReference type="Gene3D" id="1.25.40.10">
    <property type="entry name" value="Tetratricopeptide repeat domain"/>
    <property type="match status" value="3"/>
</dbReference>
<dbReference type="Pfam" id="PF13041">
    <property type="entry name" value="PPR_2"/>
    <property type="match status" value="2"/>
</dbReference>
<dbReference type="InterPro" id="IPR011990">
    <property type="entry name" value="TPR-like_helical_dom_sf"/>
</dbReference>
<dbReference type="Proteomes" id="UP001153555">
    <property type="component" value="Unassembled WGS sequence"/>
</dbReference>
<evidence type="ECO:0000256" key="2">
    <source>
        <dbReference type="ARBA" id="ARBA00022737"/>
    </source>
</evidence>
<dbReference type="NCBIfam" id="TIGR00756">
    <property type="entry name" value="PPR"/>
    <property type="match status" value="4"/>
</dbReference>
<keyword evidence="5" id="KW-1185">Reference proteome</keyword>
<evidence type="ECO:0000313" key="5">
    <source>
        <dbReference type="Proteomes" id="UP001153555"/>
    </source>
</evidence>
<dbReference type="PROSITE" id="PS51375">
    <property type="entry name" value="PPR"/>
    <property type="match status" value="5"/>
</dbReference>
<dbReference type="PANTHER" id="PTHR47447">
    <property type="entry name" value="OS03G0856100 PROTEIN"/>
    <property type="match status" value="1"/>
</dbReference>
<feature type="repeat" description="PPR" evidence="3">
    <location>
        <begin position="400"/>
        <end position="434"/>
    </location>
</feature>
<dbReference type="PANTHER" id="PTHR47447:SF28">
    <property type="entry name" value="PENTACOTRIPEPTIDE-REPEAT REGION OF PRORP DOMAIN-CONTAINING PROTEIN"/>
    <property type="match status" value="1"/>
</dbReference>
<reference evidence="4" key="1">
    <citation type="submission" date="2019-12" db="EMBL/GenBank/DDBJ databases">
        <authorList>
            <person name="Scholes J."/>
        </authorList>
    </citation>
    <scope>NUCLEOTIDE SEQUENCE</scope>
</reference>
<feature type="repeat" description="PPR" evidence="3">
    <location>
        <begin position="505"/>
        <end position="539"/>
    </location>
</feature>
<evidence type="ECO:0000256" key="1">
    <source>
        <dbReference type="ARBA" id="ARBA00007626"/>
    </source>
</evidence>
<dbReference type="OrthoDB" id="185373at2759"/>
<comment type="caution">
    <text evidence="4">The sequence shown here is derived from an EMBL/GenBank/DDBJ whole genome shotgun (WGS) entry which is preliminary data.</text>
</comment>
<protein>
    <submittedName>
        <fullName evidence="4">Pentatricopeptide repeat-containing protein</fullName>
    </submittedName>
</protein>
<dbReference type="AlphaFoldDB" id="A0A9N7RJZ5"/>
<feature type="repeat" description="PPR" evidence="3">
    <location>
        <begin position="470"/>
        <end position="504"/>
    </location>
</feature>
<evidence type="ECO:0000256" key="3">
    <source>
        <dbReference type="PROSITE-ProRule" id="PRU00708"/>
    </source>
</evidence>
<dbReference type="InterPro" id="IPR002885">
    <property type="entry name" value="PPR_rpt"/>
</dbReference>
<feature type="repeat" description="PPR" evidence="3">
    <location>
        <begin position="435"/>
        <end position="469"/>
    </location>
</feature>
<organism evidence="4 5">
    <name type="scientific">Striga hermonthica</name>
    <name type="common">Purple witchweed</name>
    <name type="synonym">Buchnera hermonthica</name>
    <dbReference type="NCBI Taxonomy" id="68872"/>
    <lineage>
        <taxon>Eukaryota</taxon>
        <taxon>Viridiplantae</taxon>
        <taxon>Streptophyta</taxon>
        <taxon>Embryophyta</taxon>
        <taxon>Tracheophyta</taxon>
        <taxon>Spermatophyta</taxon>
        <taxon>Magnoliopsida</taxon>
        <taxon>eudicotyledons</taxon>
        <taxon>Gunneridae</taxon>
        <taxon>Pentapetalae</taxon>
        <taxon>asterids</taxon>
        <taxon>lamiids</taxon>
        <taxon>Lamiales</taxon>
        <taxon>Orobanchaceae</taxon>
        <taxon>Buchnereae</taxon>
        <taxon>Striga</taxon>
    </lineage>
</organism>
<dbReference type="EMBL" id="CACSLK010027842">
    <property type="protein sequence ID" value="CAA0833890.1"/>
    <property type="molecule type" value="Genomic_DNA"/>
</dbReference>
<feature type="repeat" description="PPR" evidence="3">
    <location>
        <begin position="154"/>
        <end position="188"/>
    </location>
</feature>